<evidence type="ECO:0000256" key="1">
    <source>
        <dbReference type="ARBA" id="ARBA00004167"/>
    </source>
</evidence>
<sequence length="315" mass="32343">MNVRASVVAFLAVSAVAHGALVWAMALPENAPSAAGPPPALTAQGNSFADMVQGVEASEPDTSAPSEITDQADASPTPLPTPTATTAEVETADAGLQLQPEELSEMLADVAAVPEAAIASVAPAPVVAVQPTEIARVQPQVIEALPDVVVNDVTSNTVRPPRRPANLGQTPPPPPPRQTQQARQTPAAPQGNSNQDTRRGTQTTAPPTAQATPSGQGQQVDQAAVAAARQAAANYGNVVMRRISRTRRENTRSRGVAVVSFRVGASGQLASVGIGQSSGDAELDRIAVNHVRRAAPFPAPPSGAQTSFSIQFQGR</sequence>
<dbReference type="RefSeq" id="WP_049834653.1">
    <property type="nucleotide sequence ID" value="NZ_CP012160.1"/>
</dbReference>
<dbReference type="PATRIC" id="fig|1458307.3.peg.1817"/>
<accession>A0A0K0Y5Z5</accession>
<reference evidence="8 9" key="1">
    <citation type="journal article" date="2015" name="Genome Announc.">
        <title>Closed Genome Sequence of Octadecabacter temperatus SB1, the First Mesophilic Species of the Genus Octadecabacter.</title>
        <authorList>
            <person name="Voget S."/>
            <person name="Billerbeck S."/>
            <person name="Simon M."/>
            <person name="Daniel R."/>
        </authorList>
    </citation>
    <scope>NUCLEOTIDE SEQUENCE [LARGE SCALE GENOMIC DNA]</scope>
    <source>
        <strain evidence="8 9">SB1</strain>
    </source>
</reference>
<feature type="region of interest" description="Disordered" evidence="5">
    <location>
        <begin position="154"/>
        <end position="223"/>
    </location>
</feature>
<evidence type="ECO:0000256" key="6">
    <source>
        <dbReference type="SAM" id="SignalP"/>
    </source>
</evidence>
<feature type="compositionally biased region" description="Low complexity" evidence="5">
    <location>
        <begin position="201"/>
        <end position="223"/>
    </location>
</feature>
<dbReference type="KEGG" id="otm:OSB_18040"/>
<protein>
    <submittedName>
        <fullName evidence="8">Gram-negative bacterial tonB protein</fullName>
    </submittedName>
</protein>
<dbReference type="EMBL" id="CP012160">
    <property type="protein sequence ID" value="AKS46345.1"/>
    <property type="molecule type" value="Genomic_DNA"/>
</dbReference>
<feature type="compositionally biased region" description="Polar residues" evidence="5">
    <location>
        <begin position="303"/>
        <end position="315"/>
    </location>
</feature>
<name>A0A0K0Y5Z5_9RHOB</name>
<comment type="subcellular location">
    <subcellularLocation>
        <location evidence="1">Membrane</location>
        <topology evidence="1">Single-pass membrane protein</topology>
    </subcellularLocation>
</comment>
<keyword evidence="2" id="KW-0812">Transmembrane</keyword>
<dbReference type="AlphaFoldDB" id="A0A0K0Y5Z5"/>
<dbReference type="NCBIfam" id="TIGR01352">
    <property type="entry name" value="tonB_Cterm"/>
    <property type="match status" value="1"/>
</dbReference>
<dbReference type="InterPro" id="IPR006260">
    <property type="entry name" value="TonB/TolA_C"/>
</dbReference>
<feature type="compositionally biased region" description="Low complexity" evidence="5">
    <location>
        <begin position="72"/>
        <end position="88"/>
    </location>
</feature>
<dbReference type="Gene3D" id="3.30.1150.10">
    <property type="match status" value="1"/>
</dbReference>
<keyword evidence="9" id="KW-1185">Reference proteome</keyword>
<dbReference type="Pfam" id="PF13103">
    <property type="entry name" value="TonB_2"/>
    <property type="match status" value="1"/>
</dbReference>
<gene>
    <name evidence="8" type="ORF">OSB_18040</name>
</gene>
<evidence type="ECO:0000256" key="3">
    <source>
        <dbReference type="ARBA" id="ARBA00022989"/>
    </source>
</evidence>
<dbReference type="GO" id="GO:0055085">
    <property type="term" value="P:transmembrane transport"/>
    <property type="evidence" value="ECO:0007669"/>
    <property type="project" value="InterPro"/>
</dbReference>
<evidence type="ECO:0000256" key="4">
    <source>
        <dbReference type="ARBA" id="ARBA00023136"/>
    </source>
</evidence>
<keyword evidence="6" id="KW-0732">Signal</keyword>
<feature type="domain" description="TonB C-terminal" evidence="7">
    <location>
        <begin position="229"/>
        <end position="315"/>
    </location>
</feature>
<organism evidence="8 9">
    <name type="scientific">Octadecabacter temperatus</name>
    <dbReference type="NCBI Taxonomy" id="1458307"/>
    <lineage>
        <taxon>Bacteria</taxon>
        <taxon>Pseudomonadati</taxon>
        <taxon>Pseudomonadota</taxon>
        <taxon>Alphaproteobacteria</taxon>
        <taxon>Rhodobacterales</taxon>
        <taxon>Roseobacteraceae</taxon>
        <taxon>Octadecabacter</taxon>
    </lineage>
</organism>
<evidence type="ECO:0000313" key="8">
    <source>
        <dbReference type="EMBL" id="AKS46345.1"/>
    </source>
</evidence>
<feature type="signal peptide" evidence="6">
    <location>
        <begin position="1"/>
        <end position="19"/>
    </location>
</feature>
<dbReference type="InterPro" id="IPR037682">
    <property type="entry name" value="TonB_C"/>
</dbReference>
<dbReference type="SUPFAM" id="SSF74653">
    <property type="entry name" value="TolA/TonB C-terminal domain"/>
    <property type="match status" value="1"/>
</dbReference>
<proteinExistence type="predicted"/>
<keyword evidence="4" id="KW-0472">Membrane</keyword>
<feature type="region of interest" description="Disordered" evidence="5">
    <location>
        <begin position="296"/>
        <end position="315"/>
    </location>
</feature>
<dbReference type="STRING" id="1458307.OSB_18040"/>
<feature type="compositionally biased region" description="Low complexity" evidence="5">
    <location>
        <begin position="178"/>
        <end position="190"/>
    </location>
</feature>
<evidence type="ECO:0000256" key="5">
    <source>
        <dbReference type="SAM" id="MobiDB-lite"/>
    </source>
</evidence>
<evidence type="ECO:0000259" key="7">
    <source>
        <dbReference type="PROSITE" id="PS52015"/>
    </source>
</evidence>
<feature type="region of interest" description="Disordered" evidence="5">
    <location>
        <begin position="57"/>
        <end position="88"/>
    </location>
</feature>
<feature type="chain" id="PRO_5044005518" evidence="6">
    <location>
        <begin position="20"/>
        <end position="315"/>
    </location>
</feature>
<dbReference type="GO" id="GO:0016020">
    <property type="term" value="C:membrane"/>
    <property type="evidence" value="ECO:0007669"/>
    <property type="project" value="UniProtKB-SubCell"/>
</dbReference>
<feature type="compositionally biased region" description="Polar residues" evidence="5">
    <location>
        <begin position="60"/>
        <end position="69"/>
    </location>
</feature>
<dbReference type="PROSITE" id="PS52015">
    <property type="entry name" value="TONB_CTD"/>
    <property type="match status" value="1"/>
</dbReference>
<evidence type="ECO:0000313" key="9">
    <source>
        <dbReference type="Proteomes" id="UP000067444"/>
    </source>
</evidence>
<dbReference type="OrthoDB" id="7930032at2"/>
<keyword evidence="3" id="KW-1133">Transmembrane helix</keyword>
<evidence type="ECO:0000256" key="2">
    <source>
        <dbReference type="ARBA" id="ARBA00022692"/>
    </source>
</evidence>
<dbReference type="Proteomes" id="UP000067444">
    <property type="component" value="Chromosome"/>
</dbReference>